<keyword evidence="4 5" id="KW-0472">Membrane</keyword>
<accession>A0A5N5T2R5</accession>
<dbReference type="GO" id="GO:0055064">
    <property type="term" value="P:chloride ion homeostasis"/>
    <property type="evidence" value="ECO:0007669"/>
    <property type="project" value="TreeGrafter"/>
</dbReference>
<dbReference type="AlphaFoldDB" id="A0A5N5T2R5"/>
<evidence type="ECO:0000313" key="7">
    <source>
        <dbReference type="Proteomes" id="UP000326759"/>
    </source>
</evidence>
<gene>
    <name evidence="6" type="ORF">Anas_07007</name>
</gene>
<dbReference type="PANTHER" id="PTHR11827:SF72">
    <property type="entry name" value="GH08340P"/>
    <property type="match status" value="1"/>
</dbReference>
<keyword evidence="7" id="KW-1185">Reference proteome</keyword>
<dbReference type="GO" id="GO:0055075">
    <property type="term" value="P:potassium ion homeostasis"/>
    <property type="evidence" value="ECO:0007669"/>
    <property type="project" value="TreeGrafter"/>
</dbReference>
<dbReference type="OrthoDB" id="2020542at2759"/>
<sequence length="115" mass="12495">MEHDDSVLNLHESALLINKKKKAYNSFTRHVSTDEESLQSLKRSNKKDKVRTLGTFGGVFTPVALCQFSTLLFLRIGFVIGGIGLYAGFSTLVLAYAILLTTVLSISAISTNGAN</sequence>
<dbReference type="EMBL" id="SEYY01012539">
    <property type="protein sequence ID" value="KAB7500821.1"/>
    <property type="molecule type" value="Genomic_DNA"/>
</dbReference>
<comment type="caution">
    <text evidence="6">The sequence shown here is derived from an EMBL/GenBank/DDBJ whole genome shotgun (WGS) entry which is preliminary data.</text>
</comment>
<evidence type="ECO:0000256" key="1">
    <source>
        <dbReference type="ARBA" id="ARBA00004141"/>
    </source>
</evidence>
<evidence type="ECO:0000256" key="5">
    <source>
        <dbReference type="SAM" id="Phobius"/>
    </source>
</evidence>
<feature type="transmembrane region" description="Helical" evidence="5">
    <location>
        <begin position="86"/>
        <end position="109"/>
    </location>
</feature>
<protein>
    <submittedName>
        <fullName evidence="6">Solute carrier family 12 member 9</fullName>
    </submittedName>
</protein>
<proteinExistence type="predicted"/>
<evidence type="ECO:0000256" key="4">
    <source>
        <dbReference type="ARBA" id="ARBA00023136"/>
    </source>
</evidence>
<dbReference type="GO" id="GO:0015379">
    <property type="term" value="F:potassium:chloride symporter activity"/>
    <property type="evidence" value="ECO:0007669"/>
    <property type="project" value="TreeGrafter"/>
</dbReference>
<dbReference type="Proteomes" id="UP000326759">
    <property type="component" value="Unassembled WGS sequence"/>
</dbReference>
<reference evidence="6 7" key="1">
    <citation type="journal article" date="2019" name="PLoS Biol.">
        <title>Sex chromosomes control vertical transmission of feminizing Wolbachia symbionts in an isopod.</title>
        <authorList>
            <person name="Becking T."/>
            <person name="Chebbi M.A."/>
            <person name="Giraud I."/>
            <person name="Moumen B."/>
            <person name="Laverre T."/>
            <person name="Caubet Y."/>
            <person name="Peccoud J."/>
            <person name="Gilbert C."/>
            <person name="Cordaux R."/>
        </authorList>
    </citation>
    <scope>NUCLEOTIDE SEQUENCE [LARGE SCALE GENOMIC DNA]</scope>
    <source>
        <strain evidence="6">ANa2</strain>
        <tissue evidence="6">Whole body excluding digestive tract and cuticle</tissue>
    </source>
</reference>
<dbReference type="InterPro" id="IPR004842">
    <property type="entry name" value="SLC12A_fam"/>
</dbReference>
<organism evidence="6 7">
    <name type="scientific">Armadillidium nasatum</name>
    <dbReference type="NCBI Taxonomy" id="96803"/>
    <lineage>
        <taxon>Eukaryota</taxon>
        <taxon>Metazoa</taxon>
        <taxon>Ecdysozoa</taxon>
        <taxon>Arthropoda</taxon>
        <taxon>Crustacea</taxon>
        <taxon>Multicrustacea</taxon>
        <taxon>Malacostraca</taxon>
        <taxon>Eumalacostraca</taxon>
        <taxon>Peracarida</taxon>
        <taxon>Isopoda</taxon>
        <taxon>Oniscidea</taxon>
        <taxon>Crinocheta</taxon>
        <taxon>Armadillidiidae</taxon>
        <taxon>Armadillidium</taxon>
    </lineage>
</organism>
<dbReference type="GO" id="GO:0016020">
    <property type="term" value="C:membrane"/>
    <property type="evidence" value="ECO:0007669"/>
    <property type="project" value="UniProtKB-SubCell"/>
</dbReference>
<feature type="transmembrane region" description="Helical" evidence="5">
    <location>
        <begin position="52"/>
        <end position="74"/>
    </location>
</feature>
<keyword evidence="2 5" id="KW-0812">Transmembrane</keyword>
<dbReference type="GO" id="GO:0006884">
    <property type="term" value="P:cell volume homeostasis"/>
    <property type="evidence" value="ECO:0007669"/>
    <property type="project" value="TreeGrafter"/>
</dbReference>
<name>A0A5N5T2R5_9CRUS</name>
<evidence type="ECO:0000313" key="6">
    <source>
        <dbReference type="EMBL" id="KAB7500821.1"/>
    </source>
</evidence>
<evidence type="ECO:0000256" key="2">
    <source>
        <dbReference type="ARBA" id="ARBA00022692"/>
    </source>
</evidence>
<keyword evidence="3 5" id="KW-1133">Transmembrane helix</keyword>
<comment type="subcellular location">
    <subcellularLocation>
        <location evidence="1">Membrane</location>
        <topology evidence="1">Multi-pass membrane protein</topology>
    </subcellularLocation>
</comment>
<evidence type="ECO:0000256" key="3">
    <source>
        <dbReference type="ARBA" id="ARBA00022989"/>
    </source>
</evidence>
<dbReference type="PANTHER" id="PTHR11827">
    <property type="entry name" value="SOLUTE CARRIER FAMILY 12, CATION COTRANSPORTERS"/>
    <property type="match status" value="1"/>
</dbReference>